<reference evidence="1 2" key="1">
    <citation type="journal article" date="2014" name="Genome Announc.">
        <title>Draft Genome Sequence of Lysobacter capsici AZ78, a Bacterium Antagonistic to Plant-Pathogenic Oomycetes.</title>
        <authorList>
            <person name="Puopolo G."/>
            <person name="Sonego P."/>
            <person name="Engelen K."/>
            <person name="Pertot I."/>
        </authorList>
    </citation>
    <scope>NUCLEOTIDE SEQUENCE [LARGE SCALE GENOMIC DNA]</scope>
    <source>
        <strain evidence="1 2">AZ78</strain>
    </source>
</reference>
<dbReference type="AlphaFoldDB" id="A0A108U9V2"/>
<dbReference type="EMBL" id="JAJA02000001">
    <property type="protein sequence ID" value="KWS05186.1"/>
    <property type="molecule type" value="Genomic_DNA"/>
</dbReference>
<dbReference type="SUPFAM" id="SSF55961">
    <property type="entry name" value="Bet v1-like"/>
    <property type="match status" value="1"/>
</dbReference>
<dbReference type="RefSeq" id="WP_036110843.1">
    <property type="nucleotide sequence ID" value="NZ_JAJA02000001.1"/>
</dbReference>
<protein>
    <submittedName>
        <fullName evidence="1">Oligoketide cyclase/lipid transport protein</fullName>
    </submittedName>
</protein>
<dbReference type="Pfam" id="PF10604">
    <property type="entry name" value="Polyketide_cyc2"/>
    <property type="match status" value="1"/>
</dbReference>
<comment type="caution">
    <text evidence="1">The sequence shown here is derived from an EMBL/GenBank/DDBJ whole genome shotgun (WGS) entry which is preliminary data.</text>
</comment>
<organism evidence="1 2">
    <name type="scientific">Lysobacter capsici AZ78</name>
    <dbReference type="NCBI Taxonomy" id="1444315"/>
    <lineage>
        <taxon>Bacteria</taxon>
        <taxon>Pseudomonadati</taxon>
        <taxon>Pseudomonadota</taxon>
        <taxon>Gammaproteobacteria</taxon>
        <taxon>Lysobacterales</taxon>
        <taxon>Lysobacteraceae</taxon>
        <taxon>Lysobacter</taxon>
    </lineage>
</organism>
<sequence length="157" mass="17840">MAIIERTADIAASVQQVYRASQDYAVRYQWDPFPERIEVVAGDPERLSIGTRVLVRSKLGMRMLVEFVQVKPPTHAAIVMIDGPWFLAKFAGSWVFEASAASRTAARFRYSIFVRPAFARWIIEPLAIRYFADVVERRLAGLKAYCERLGDDPMPSI</sequence>
<dbReference type="Gene3D" id="3.30.530.20">
    <property type="match status" value="1"/>
</dbReference>
<proteinExistence type="predicted"/>
<dbReference type="Proteomes" id="UP000023435">
    <property type="component" value="Unassembled WGS sequence"/>
</dbReference>
<evidence type="ECO:0000313" key="2">
    <source>
        <dbReference type="Proteomes" id="UP000023435"/>
    </source>
</evidence>
<dbReference type="InterPro" id="IPR023393">
    <property type="entry name" value="START-like_dom_sf"/>
</dbReference>
<dbReference type="OrthoDB" id="197829at2"/>
<name>A0A108U9V2_9GAMM</name>
<dbReference type="InterPro" id="IPR019587">
    <property type="entry name" value="Polyketide_cyclase/dehydratase"/>
</dbReference>
<keyword evidence="2" id="KW-1185">Reference proteome</keyword>
<accession>A0A108U9V2</accession>
<gene>
    <name evidence="1" type="ORF">AZ78_2737</name>
</gene>
<evidence type="ECO:0000313" key="1">
    <source>
        <dbReference type="EMBL" id="KWS05186.1"/>
    </source>
</evidence>